<dbReference type="EMBL" id="CM039174">
    <property type="protein sequence ID" value="KAH9751255.1"/>
    <property type="molecule type" value="Genomic_DNA"/>
</dbReference>
<gene>
    <name evidence="1" type="ORF">KPL71_014220</name>
</gene>
<keyword evidence="2" id="KW-1185">Reference proteome</keyword>
<name>A0ACB8KA62_CITSI</name>
<sequence length="798" mass="89883">MGLNDSYSSVRSQILAMEPLPNVGKTYSIIHQEERQRLLHVSSQPSIESTALTANNKTQMTGCQNHSHPSHLHGVQETQGRGRSFCDHCQKYGHIKAKCYKIVGYPPNWKHSNRSHVAAPTTTKPQQLDDHPIPTDKNASSQPTIQIPGLTAEQYQQLLSILSTSEQPSTANLAGKIIPFCNYAINSYNNSWIIDSGASDHMTPNISSFKNFVPMSHVKPVRLPNGTTVPAIKCGSIKLSSSLTLDNALLVPHFNFNLLSDLSTKKLIGKGEVWDGLYYYELINGHSSLPSVMNVAKEPNSNLWHLRLVATHLINRIPTPNLGGQSPYEMFFKTKPHYDRLRVFGCLCYAHTNSANRHKFAPCATKCIFVGYPFGYLGYKVYDIINKKTFISRDVTFVETEFPFKTITNQQENSNLLPLPIILPANENAQLLPTSSNEKPLHQGTSDSIVLPSPPLRRSQRQSCRPNYLQNYICSTALHAISHDVEPTTYSQAVQHAYWRNAMDIEIKALEQSNTWTIQDLPPGKKPIGYTQTEGLDYHETFAPVAKLVTVRCVLAMAVIRGWLLFQLDVHNAFLHGDLHEEIYMTLPPGVQITYAVNILSQFMHTPRRPHYDVALRVLRYIRSSPGTGILLSSTSSLELSAFSYSDWVSCPMTRRSTTGYFIMLGNNPISWKTKKQPFVSRSSAEAEYRAMATTTCELVWLKTLLHDLHMTHPMPITLHCDNQVVLHIAANPIFHERTKHIEIDCHLVREKLHAKIISLTYVPSRQQLADIFTKVLGKDQFQYLIGKLGVTDLHFPT</sequence>
<comment type="caution">
    <text evidence="1">The sequence shown here is derived from an EMBL/GenBank/DDBJ whole genome shotgun (WGS) entry which is preliminary data.</text>
</comment>
<organism evidence="1 2">
    <name type="scientific">Citrus sinensis</name>
    <name type="common">Sweet orange</name>
    <name type="synonym">Citrus aurantium var. sinensis</name>
    <dbReference type="NCBI Taxonomy" id="2711"/>
    <lineage>
        <taxon>Eukaryota</taxon>
        <taxon>Viridiplantae</taxon>
        <taxon>Streptophyta</taxon>
        <taxon>Embryophyta</taxon>
        <taxon>Tracheophyta</taxon>
        <taxon>Spermatophyta</taxon>
        <taxon>Magnoliopsida</taxon>
        <taxon>eudicotyledons</taxon>
        <taxon>Gunneridae</taxon>
        <taxon>Pentapetalae</taxon>
        <taxon>rosids</taxon>
        <taxon>malvids</taxon>
        <taxon>Sapindales</taxon>
        <taxon>Rutaceae</taxon>
        <taxon>Aurantioideae</taxon>
        <taxon>Citrus</taxon>
    </lineage>
</organism>
<protein>
    <submittedName>
        <fullName evidence="1">Retrovirus-related pol polyprotein from transposon RE1</fullName>
    </submittedName>
</protein>
<dbReference type="Proteomes" id="UP000829398">
    <property type="component" value="Chromosome 5"/>
</dbReference>
<evidence type="ECO:0000313" key="1">
    <source>
        <dbReference type="EMBL" id="KAH9751255.1"/>
    </source>
</evidence>
<evidence type="ECO:0000313" key="2">
    <source>
        <dbReference type="Proteomes" id="UP000829398"/>
    </source>
</evidence>
<reference evidence="2" key="1">
    <citation type="journal article" date="2023" name="Hortic. Res.">
        <title>A chromosome-level phased genome enabling allele-level studies in sweet orange: a case study on citrus Huanglongbing tolerance.</title>
        <authorList>
            <person name="Wu B."/>
            <person name="Yu Q."/>
            <person name="Deng Z."/>
            <person name="Duan Y."/>
            <person name="Luo F."/>
            <person name="Gmitter F. Jr."/>
        </authorList>
    </citation>
    <scope>NUCLEOTIDE SEQUENCE [LARGE SCALE GENOMIC DNA]</scope>
    <source>
        <strain evidence="2">cv. Valencia</strain>
    </source>
</reference>
<accession>A0ACB8KA62</accession>
<proteinExistence type="predicted"/>